<dbReference type="Gene3D" id="3.30.360.40">
    <property type="entry name" value="YwmB-like"/>
    <property type="match status" value="1"/>
</dbReference>
<sequence length="163" mass="19504">HIDDEVKQVEVENSNEEWRYTFTLKNQKDIHENSYYHLEIVGGENTQHLDVLRNRGYDQLKAWQVDAKETIYFKGFILGNLSKEERSQMKDQLLQNLDAKETNYYEDDLNETTCAYYGYTPYIKEYVTEADGQRTNVQISFKYNEIRHETDIIIAFPFYNDPF</sequence>
<dbReference type="InterPro" id="IPR014794">
    <property type="entry name" value="DUF1779"/>
</dbReference>
<name>A0A9E2KEI1_9FIRM</name>
<organism evidence="1 2">
    <name type="scientific">Candidatus Cellulosilyticum pullistercoris</name>
    <dbReference type="NCBI Taxonomy" id="2838521"/>
    <lineage>
        <taxon>Bacteria</taxon>
        <taxon>Bacillati</taxon>
        <taxon>Bacillota</taxon>
        <taxon>Clostridia</taxon>
        <taxon>Lachnospirales</taxon>
        <taxon>Cellulosilyticaceae</taxon>
        <taxon>Cellulosilyticum</taxon>
    </lineage>
</organism>
<dbReference type="InterPro" id="IPR036209">
    <property type="entry name" value="YwmB-like_sf"/>
</dbReference>
<dbReference type="EMBL" id="JAHLFQ010000255">
    <property type="protein sequence ID" value="MBU3805237.1"/>
    <property type="molecule type" value="Genomic_DNA"/>
</dbReference>
<reference evidence="1" key="2">
    <citation type="submission" date="2021-04" db="EMBL/GenBank/DDBJ databases">
        <authorList>
            <person name="Gilroy R."/>
        </authorList>
    </citation>
    <scope>NUCLEOTIDE SEQUENCE</scope>
    <source>
        <strain evidence="1">B5-657</strain>
    </source>
</reference>
<dbReference type="Pfam" id="PF08680">
    <property type="entry name" value="DUF1779"/>
    <property type="match status" value="1"/>
</dbReference>
<dbReference type="Proteomes" id="UP000824229">
    <property type="component" value="Unassembled WGS sequence"/>
</dbReference>
<evidence type="ECO:0000313" key="1">
    <source>
        <dbReference type="EMBL" id="MBU3805237.1"/>
    </source>
</evidence>
<proteinExistence type="predicted"/>
<protein>
    <submittedName>
        <fullName evidence="1">YwmB family TATA-box binding protein</fullName>
    </submittedName>
</protein>
<dbReference type="SUPFAM" id="SSF143842">
    <property type="entry name" value="YwmB-like"/>
    <property type="match status" value="1"/>
</dbReference>
<gene>
    <name evidence="1" type="ORF">H9872_10860</name>
</gene>
<evidence type="ECO:0000313" key="2">
    <source>
        <dbReference type="Proteomes" id="UP000824229"/>
    </source>
</evidence>
<comment type="caution">
    <text evidence="1">The sequence shown here is derived from an EMBL/GenBank/DDBJ whole genome shotgun (WGS) entry which is preliminary data.</text>
</comment>
<dbReference type="AlphaFoldDB" id="A0A9E2KEI1"/>
<feature type="non-terminal residue" evidence="1">
    <location>
        <position position="1"/>
    </location>
</feature>
<reference evidence="1" key="1">
    <citation type="journal article" date="2021" name="PeerJ">
        <title>Extensive microbial diversity within the chicken gut microbiome revealed by metagenomics and culture.</title>
        <authorList>
            <person name="Gilroy R."/>
            <person name="Ravi A."/>
            <person name="Getino M."/>
            <person name="Pursley I."/>
            <person name="Horton D.L."/>
            <person name="Alikhan N.F."/>
            <person name="Baker D."/>
            <person name="Gharbi K."/>
            <person name="Hall N."/>
            <person name="Watson M."/>
            <person name="Adriaenssens E.M."/>
            <person name="Foster-Nyarko E."/>
            <person name="Jarju S."/>
            <person name="Secka A."/>
            <person name="Antonio M."/>
            <person name="Oren A."/>
            <person name="Chaudhuri R.R."/>
            <person name="La Ragione R."/>
            <person name="Hildebrand F."/>
            <person name="Pallen M.J."/>
        </authorList>
    </citation>
    <scope>NUCLEOTIDE SEQUENCE</scope>
    <source>
        <strain evidence="1">B5-657</strain>
    </source>
</reference>
<accession>A0A9E2KEI1</accession>